<proteinExistence type="predicted"/>
<organism evidence="1 2">
    <name type="scientific">Actinophytocola xanthii</name>
    <dbReference type="NCBI Taxonomy" id="1912961"/>
    <lineage>
        <taxon>Bacteria</taxon>
        <taxon>Bacillati</taxon>
        <taxon>Actinomycetota</taxon>
        <taxon>Actinomycetes</taxon>
        <taxon>Pseudonocardiales</taxon>
        <taxon>Pseudonocardiaceae</taxon>
    </lineage>
</organism>
<comment type="caution">
    <text evidence="1">The sequence shown here is derived from an EMBL/GenBank/DDBJ whole genome shotgun (WGS) entry which is preliminary data.</text>
</comment>
<sequence length="138" mass="14892">MPRDQTQEDVEFARDTRDTAETLLRAYGTGELQYARAVGTTFRGLDNAASLNDVTAWRVRNDDSADSAGGAAETGDDDAPVRVGDVTVIWELSGGAGTLRCTYRLELRNDSADNTTDNGRSGERWYLASIGVPTEAVT</sequence>
<evidence type="ECO:0000313" key="1">
    <source>
        <dbReference type="EMBL" id="OLF07076.1"/>
    </source>
</evidence>
<gene>
    <name evidence="1" type="ORF">BU204_35790</name>
</gene>
<name>A0A1Q8BY88_9PSEU</name>
<reference evidence="1 2" key="1">
    <citation type="submission" date="2016-12" db="EMBL/GenBank/DDBJ databases">
        <title>The draft genome sequence of Actinophytocola sp. 11-183.</title>
        <authorList>
            <person name="Wang W."/>
            <person name="Yuan L."/>
        </authorList>
    </citation>
    <scope>NUCLEOTIDE SEQUENCE [LARGE SCALE GENOMIC DNA]</scope>
    <source>
        <strain evidence="1 2">11-183</strain>
    </source>
</reference>
<protein>
    <recommendedName>
        <fullName evidence="3">SnoaL-like domain-containing protein</fullName>
    </recommendedName>
</protein>
<accession>A0A1Q8BY88</accession>
<evidence type="ECO:0000313" key="2">
    <source>
        <dbReference type="Proteomes" id="UP000185596"/>
    </source>
</evidence>
<dbReference type="EMBL" id="MSIE01000109">
    <property type="protein sequence ID" value="OLF07076.1"/>
    <property type="molecule type" value="Genomic_DNA"/>
</dbReference>
<keyword evidence="2" id="KW-1185">Reference proteome</keyword>
<evidence type="ECO:0008006" key="3">
    <source>
        <dbReference type="Google" id="ProtNLM"/>
    </source>
</evidence>
<dbReference type="AlphaFoldDB" id="A0A1Q8BY88"/>
<dbReference type="Proteomes" id="UP000185596">
    <property type="component" value="Unassembled WGS sequence"/>
</dbReference>